<sequence>MQVHLDELARLRIEGDPTGVTSVCSAHPIVLRAALRHGRQQKSTVLIEATCNQVNHRGGYTGMTPSDFASLVMKIAAEEGCSEKLIVLGGDHLGPNPWRDRPAEEAMAEAETMVAAYVEAGFRKIHLDASMGCKGEPTALDDETTAHRAARLAAVAEASARKTGGAMPVYVIGTEVPPPGGADHALTTIEPTAAAAALKTIDVHRRIFAAAGLGQAFGRAIGLVVQPGVEFGNHNVIFYDNSKIAALQSVLTEEPQFVFEAHSTDYQGTGPLSALVKDGFPILKVGPELTFVLREALYALDAIASDLLADYGQRPLYAAMEAVMLAQPDNWRRHYHGTEAEMRWLRHYSLSDRIRYYWASAEAQEAVRRLCEALRGQSVPLPLFGQHMPAAQHFADVPLDPDEVLIWRVTKSLADYHAACGIGKKEQSKSG</sequence>
<evidence type="ECO:0000313" key="3">
    <source>
        <dbReference type="Proteomes" id="UP000220927"/>
    </source>
</evidence>
<dbReference type="InterPro" id="IPR012062">
    <property type="entry name" value="GatZ/KbaZ-like"/>
</dbReference>
<organism evidence="2 3">
    <name type="scientific">Rhizobium acidisoli</name>
    <dbReference type="NCBI Taxonomy" id="1538158"/>
    <lineage>
        <taxon>Bacteria</taxon>
        <taxon>Pseudomonadati</taxon>
        <taxon>Pseudomonadota</taxon>
        <taxon>Alphaproteobacteria</taxon>
        <taxon>Hyphomicrobiales</taxon>
        <taxon>Rhizobiaceae</taxon>
        <taxon>Rhizobium/Agrobacterium group</taxon>
        <taxon>Rhizobium</taxon>
    </lineage>
</organism>
<dbReference type="Gene3D" id="1.10.400.20">
    <property type="entry name" value="putative tagatose 6-phosphate kinase domain like"/>
    <property type="match status" value="1"/>
</dbReference>
<dbReference type="RefSeq" id="WP_054183756.1">
    <property type="nucleotide sequence ID" value="NZ_CP034998.1"/>
</dbReference>
<protein>
    <submittedName>
        <fullName evidence="2">D-tagatose-bisphosphate aldolase, class II, non-catalytic subunit</fullName>
        <ecNumber evidence="2">4.1.2.40</ecNumber>
    </submittedName>
</protein>
<dbReference type="Proteomes" id="UP000220927">
    <property type="component" value="Chromosome"/>
</dbReference>
<reference evidence="2 3" key="1">
    <citation type="submission" date="2019-01" db="EMBL/GenBank/DDBJ databases">
        <title>Genomic insights into the origins and evolution of symbiotic genes in the Phaseolus vulgaris microsymbionts.</title>
        <authorList>
            <person name="Tong W."/>
        </authorList>
    </citation>
    <scope>NUCLEOTIDE SEQUENCE [LARGE SCALE GENOMIC DNA]</scope>
    <source>
        <strain evidence="2 3">FH23</strain>
    </source>
</reference>
<dbReference type="GO" id="GO:0005886">
    <property type="term" value="C:plasma membrane"/>
    <property type="evidence" value="ECO:0007669"/>
    <property type="project" value="TreeGrafter"/>
</dbReference>
<dbReference type="SUPFAM" id="SSF51569">
    <property type="entry name" value="Aldolase"/>
    <property type="match status" value="1"/>
</dbReference>
<dbReference type="InterPro" id="IPR050303">
    <property type="entry name" value="GatZ_KbaZ_carbometab"/>
</dbReference>
<dbReference type="NCBIfam" id="TIGR02810">
    <property type="entry name" value="agaZ_gatZ"/>
    <property type="match status" value="1"/>
</dbReference>
<evidence type="ECO:0000256" key="1">
    <source>
        <dbReference type="ARBA" id="ARBA00005007"/>
    </source>
</evidence>
<dbReference type="Gene3D" id="3.20.20.70">
    <property type="entry name" value="Aldolase class I"/>
    <property type="match status" value="1"/>
</dbReference>
<comment type="pathway">
    <text evidence="1">Carbohydrate metabolism.</text>
</comment>
<dbReference type="PANTHER" id="PTHR32502">
    <property type="entry name" value="N-ACETYLGALACTOSAMINE PERMEASE II COMPONENT-RELATED"/>
    <property type="match status" value="1"/>
</dbReference>
<dbReference type="EMBL" id="CP034998">
    <property type="protein sequence ID" value="QAS80651.1"/>
    <property type="molecule type" value="Genomic_DNA"/>
</dbReference>
<accession>A0AAE5U103</accession>
<dbReference type="Pfam" id="PF08013">
    <property type="entry name" value="GatZ_KbaZ-like"/>
    <property type="match status" value="1"/>
</dbReference>
<dbReference type="GO" id="GO:0009025">
    <property type="term" value="F:tagatose-bisphosphate aldolase activity"/>
    <property type="evidence" value="ECO:0007669"/>
    <property type="project" value="UniProtKB-EC"/>
</dbReference>
<keyword evidence="3" id="KW-1185">Reference proteome</keyword>
<dbReference type="KEGG" id="rad:CO657_01375"/>
<proteinExistence type="predicted"/>
<dbReference type="PANTHER" id="PTHR32502:SF2">
    <property type="entry name" value="D-TAGATOSE-1,6-BISPHOSPHATE ALDOLASE SUBUNIT KBAZ"/>
    <property type="match status" value="1"/>
</dbReference>
<dbReference type="InterPro" id="IPR013785">
    <property type="entry name" value="Aldolase_TIM"/>
</dbReference>
<name>A0AAE5U103_9HYPH</name>
<dbReference type="GO" id="GO:0005975">
    <property type="term" value="P:carbohydrate metabolic process"/>
    <property type="evidence" value="ECO:0007669"/>
    <property type="project" value="InterPro"/>
</dbReference>
<dbReference type="PIRSF" id="PIRSF009264">
    <property type="entry name" value="TagBP_ald_AgaZ"/>
    <property type="match status" value="1"/>
</dbReference>
<dbReference type="GO" id="GO:0009401">
    <property type="term" value="P:phosphoenolpyruvate-dependent sugar phosphotransferase system"/>
    <property type="evidence" value="ECO:0007669"/>
    <property type="project" value="TreeGrafter"/>
</dbReference>
<evidence type="ECO:0000313" key="2">
    <source>
        <dbReference type="EMBL" id="QAS80651.1"/>
    </source>
</evidence>
<keyword evidence="2" id="KW-0456">Lyase</keyword>
<dbReference type="EC" id="4.1.2.40" evidence="2"/>
<dbReference type="AlphaFoldDB" id="A0AAE5U103"/>
<gene>
    <name evidence="2" type="ORF">CO657_01375</name>
</gene>